<feature type="signal peptide" evidence="1">
    <location>
        <begin position="1"/>
        <end position="18"/>
    </location>
</feature>
<organism evidence="2 3">
    <name type="scientific">Pythium insidiosum</name>
    <name type="common">Pythiosis disease agent</name>
    <dbReference type="NCBI Taxonomy" id="114742"/>
    <lineage>
        <taxon>Eukaryota</taxon>
        <taxon>Sar</taxon>
        <taxon>Stramenopiles</taxon>
        <taxon>Oomycota</taxon>
        <taxon>Peronosporomycetes</taxon>
        <taxon>Pythiales</taxon>
        <taxon>Pythiaceae</taxon>
        <taxon>Pythium</taxon>
    </lineage>
</organism>
<name>A0AAD5M267_PYTIN</name>
<comment type="caution">
    <text evidence="2">The sequence shown here is derived from an EMBL/GenBank/DDBJ whole genome shotgun (WGS) entry which is preliminary data.</text>
</comment>
<reference evidence="2" key="1">
    <citation type="submission" date="2021-12" db="EMBL/GenBank/DDBJ databases">
        <title>Prjna785345.</title>
        <authorList>
            <person name="Rujirawat T."/>
            <person name="Krajaejun T."/>
        </authorList>
    </citation>
    <scope>NUCLEOTIDE SEQUENCE</scope>
    <source>
        <strain evidence="2">Pi057C3</strain>
    </source>
</reference>
<dbReference type="Proteomes" id="UP001209570">
    <property type="component" value="Unassembled WGS sequence"/>
</dbReference>
<protein>
    <recommendedName>
        <fullName evidence="4">Secreted RxLR effector peptide protein</fullName>
    </recommendedName>
</protein>
<keyword evidence="1" id="KW-0732">Signal</keyword>
<feature type="chain" id="PRO_5042084361" description="Secreted RxLR effector peptide protein" evidence="1">
    <location>
        <begin position="19"/>
        <end position="331"/>
    </location>
</feature>
<evidence type="ECO:0008006" key="4">
    <source>
        <dbReference type="Google" id="ProtNLM"/>
    </source>
</evidence>
<proteinExistence type="predicted"/>
<evidence type="ECO:0000313" key="2">
    <source>
        <dbReference type="EMBL" id="KAJ0401704.1"/>
    </source>
</evidence>
<dbReference type="EMBL" id="JAKCXM010000121">
    <property type="protein sequence ID" value="KAJ0401704.1"/>
    <property type="molecule type" value="Genomic_DNA"/>
</dbReference>
<keyword evidence="3" id="KW-1185">Reference proteome</keyword>
<dbReference type="AlphaFoldDB" id="A0AAD5M267"/>
<accession>A0AAD5M267</accession>
<sequence>MLWLRVLAALCVVSLALASSSVADGDNDIDIDLSELNATSAWSPLSEQHLADFFQRPRFSLMGHVETFRARRRRRLEVAAVEARSRQQARRLSPSTCGETLKELKGDFEKHVKTEFSRMAEDARKNFNVKQAIRDLPNLGKRLRDFDFAALGHGLLDALDVGLFVKDLVTLEKDVQEMVSQAKAVIDKIKEAERIIRNVGNTILDRMELRDFDHFIKDAIASAKAVFDSDAKTKDQHFAVCRAFDFTTITKLSSSMQNYQLCTDGSNRTVLQNCQYTVGLAASSAMMQSLTAAAFCDAHFMIAQSHSSYPLSSLKQDAQNLLADEPNRRVW</sequence>
<evidence type="ECO:0000313" key="3">
    <source>
        <dbReference type="Proteomes" id="UP001209570"/>
    </source>
</evidence>
<gene>
    <name evidence="2" type="ORF">P43SY_006154</name>
</gene>
<evidence type="ECO:0000256" key="1">
    <source>
        <dbReference type="SAM" id="SignalP"/>
    </source>
</evidence>